<comment type="caution">
    <text evidence="6">The sequence shown here is derived from an EMBL/GenBank/DDBJ whole genome shotgun (WGS) entry which is preliminary data.</text>
</comment>
<feature type="transmembrane region" description="Helical" evidence="5">
    <location>
        <begin position="117"/>
        <end position="135"/>
    </location>
</feature>
<dbReference type="InterPro" id="IPR006214">
    <property type="entry name" value="Bax_inhibitor_1-related"/>
</dbReference>
<evidence type="ECO:0000256" key="5">
    <source>
        <dbReference type="SAM" id="Phobius"/>
    </source>
</evidence>
<dbReference type="Pfam" id="PF01027">
    <property type="entry name" value="Bax1-I"/>
    <property type="match status" value="1"/>
</dbReference>
<evidence type="ECO:0000256" key="2">
    <source>
        <dbReference type="ARBA" id="ARBA00022692"/>
    </source>
</evidence>
<dbReference type="EMBL" id="QICQ01000028">
    <property type="protein sequence ID" value="PXV77511.1"/>
    <property type="molecule type" value="Genomic_DNA"/>
</dbReference>
<keyword evidence="2 5" id="KW-0812">Transmembrane</keyword>
<sequence length="140" mass="15108">MQSDSKYAVPVFLIPVLKALSPSIHNKVLRNTYLMRALTMIPTIAGSAIGVNTDFSFLAQSPIMGSHIMLAAMIGLMFAASATRNSIGGVILLSLFTFVAGWWLGPLLQYALQFNNGTQLIGLAAAGTGIIFLHWQARQR</sequence>
<keyword evidence="3 5" id="KW-1133">Transmembrane helix</keyword>
<reference evidence="6 7" key="1">
    <citation type="submission" date="2018-04" db="EMBL/GenBank/DDBJ databases">
        <title>Active sludge and wastewater microbial communities from Klosterneuburg, Austria.</title>
        <authorList>
            <person name="Wagner M."/>
        </authorList>
    </citation>
    <scope>NUCLEOTIDE SEQUENCE [LARGE SCALE GENOMIC DNA]</scope>
    <source>
        <strain evidence="6 7">Nm 57</strain>
    </source>
</reference>
<comment type="subcellular location">
    <subcellularLocation>
        <location evidence="1">Membrane</location>
        <topology evidence="1">Multi-pass membrane protein</topology>
    </subcellularLocation>
</comment>
<proteinExistence type="predicted"/>
<evidence type="ECO:0000256" key="1">
    <source>
        <dbReference type="ARBA" id="ARBA00004141"/>
    </source>
</evidence>
<keyword evidence="7" id="KW-1185">Reference proteome</keyword>
<protein>
    <submittedName>
        <fullName evidence="6">Inhibitor of apoptosis-promoting Bax1</fullName>
    </submittedName>
</protein>
<evidence type="ECO:0000256" key="4">
    <source>
        <dbReference type="ARBA" id="ARBA00023136"/>
    </source>
</evidence>
<dbReference type="Proteomes" id="UP000247780">
    <property type="component" value="Unassembled WGS sequence"/>
</dbReference>
<keyword evidence="4 5" id="KW-0472">Membrane</keyword>
<accession>A0ABX5M4P9</accession>
<organism evidence="6 7">
    <name type="scientific">Nitrosomonas eutropha</name>
    <dbReference type="NCBI Taxonomy" id="916"/>
    <lineage>
        <taxon>Bacteria</taxon>
        <taxon>Pseudomonadati</taxon>
        <taxon>Pseudomonadota</taxon>
        <taxon>Betaproteobacteria</taxon>
        <taxon>Nitrosomonadales</taxon>
        <taxon>Nitrosomonadaceae</taxon>
        <taxon>Nitrosomonas</taxon>
    </lineage>
</organism>
<evidence type="ECO:0000313" key="6">
    <source>
        <dbReference type="EMBL" id="PXV77511.1"/>
    </source>
</evidence>
<feature type="transmembrane region" description="Helical" evidence="5">
    <location>
        <begin position="33"/>
        <end position="51"/>
    </location>
</feature>
<evidence type="ECO:0000256" key="3">
    <source>
        <dbReference type="ARBA" id="ARBA00022989"/>
    </source>
</evidence>
<evidence type="ECO:0000313" key="7">
    <source>
        <dbReference type="Proteomes" id="UP000247780"/>
    </source>
</evidence>
<feature type="transmembrane region" description="Helical" evidence="5">
    <location>
        <begin position="57"/>
        <end position="80"/>
    </location>
</feature>
<gene>
    <name evidence="6" type="ORF">C8R14_12811</name>
</gene>
<name>A0ABX5M4P9_9PROT</name>
<feature type="transmembrane region" description="Helical" evidence="5">
    <location>
        <begin position="87"/>
        <end position="105"/>
    </location>
</feature>